<organism evidence="1">
    <name type="scientific">marine sediment metagenome</name>
    <dbReference type="NCBI Taxonomy" id="412755"/>
    <lineage>
        <taxon>unclassified sequences</taxon>
        <taxon>metagenomes</taxon>
        <taxon>ecological metagenomes</taxon>
    </lineage>
</organism>
<comment type="caution">
    <text evidence="1">The sequence shown here is derived from an EMBL/GenBank/DDBJ whole genome shotgun (WGS) entry which is preliminary data.</text>
</comment>
<feature type="non-terminal residue" evidence="1">
    <location>
        <position position="109"/>
    </location>
</feature>
<evidence type="ECO:0000313" key="1">
    <source>
        <dbReference type="EMBL" id="GAH62555.1"/>
    </source>
</evidence>
<gene>
    <name evidence="1" type="ORF">S03H2_48108</name>
</gene>
<protein>
    <submittedName>
        <fullName evidence="1">Uncharacterized protein</fullName>
    </submittedName>
</protein>
<reference evidence="1" key="1">
    <citation type="journal article" date="2014" name="Front. Microbiol.">
        <title>High frequency of phylogenetically diverse reductive dehalogenase-homologous genes in deep subseafloor sedimentary metagenomes.</title>
        <authorList>
            <person name="Kawai M."/>
            <person name="Futagami T."/>
            <person name="Toyoda A."/>
            <person name="Takaki Y."/>
            <person name="Nishi S."/>
            <person name="Hori S."/>
            <person name="Arai W."/>
            <person name="Tsubouchi T."/>
            <person name="Morono Y."/>
            <person name="Uchiyama I."/>
            <person name="Ito T."/>
            <person name="Fujiyama A."/>
            <person name="Inagaki F."/>
            <person name="Takami H."/>
        </authorList>
    </citation>
    <scope>NUCLEOTIDE SEQUENCE</scope>
    <source>
        <strain evidence="1">Expedition CK06-06</strain>
    </source>
</reference>
<proteinExistence type="predicted"/>
<sequence length="109" mass="12393">MLHTTQTYLPTKLTKGVAQITTIPNFFGSISLDKQTVLVLFLGFEPERALAVWKHFNPVKTITLITNPPRYGNLNYLRYAEKNNSYLLSQPSVEVRNVPADNPYAVRKV</sequence>
<accession>X1HZS7</accession>
<dbReference type="AlphaFoldDB" id="X1HZS7"/>
<name>X1HZS7_9ZZZZ</name>
<dbReference type="EMBL" id="BARU01030303">
    <property type="protein sequence ID" value="GAH62555.1"/>
    <property type="molecule type" value="Genomic_DNA"/>
</dbReference>